<dbReference type="InterPro" id="IPR005119">
    <property type="entry name" value="LysR_subst-bd"/>
</dbReference>
<evidence type="ECO:0000256" key="4">
    <source>
        <dbReference type="ARBA" id="ARBA00023163"/>
    </source>
</evidence>
<sequence length="330" mass="37346">MDRAAEMEIFVHAVEEGSFSAAARTMRLSPSAVSKYISRLEDRLGARLLMRTTRQLSLTEEGRAFYERARTILNEIEEAEEVVTQLYAAPRGTLRINASVAFTKMQVVPLIPEFLARYPDVRIELTLDDKFTDLVNDGYDLAIRLSALEDSSLIARKYAVNRRMIVASPEYLEKNGIPRKPQELENHNCLHLSSRESFNDWHFETPDGHVSFRAQGSFSANDGDVLHEAVLAGLGMARLAEYLVHEDIRTGRLTPVLTEYVHDQAWISAVYPHKRHLSPKVRAFVDFLAEKFTPVPPWELGFRDARAVTRNSDGTTDTAAAARDRAKERT</sequence>
<dbReference type="Proteomes" id="UP000253061">
    <property type="component" value="Unassembled WGS sequence"/>
</dbReference>
<dbReference type="Gene3D" id="3.40.190.290">
    <property type="match status" value="1"/>
</dbReference>
<keyword evidence="4" id="KW-0804">Transcription</keyword>
<dbReference type="GO" id="GO:0006351">
    <property type="term" value="P:DNA-templated transcription"/>
    <property type="evidence" value="ECO:0007669"/>
    <property type="project" value="TreeGrafter"/>
</dbReference>
<dbReference type="AlphaFoldDB" id="A0A367VG29"/>
<organism evidence="7 8">
    <name type="scientific">Thalassospira profundimaris</name>
    <dbReference type="NCBI Taxonomy" id="502049"/>
    <lineage>
        <taxon>Bacteria</taxon>
        <taxon>Pseudomonadati</taxon>
        <taxon>Pseudomonadota</taxon>
        <taxon>Alphaproteobacteria</taxon>
        <taxon>Rhodospirillales</taxon>
        <taxon>Thalassospiraceae</taxon>
        <taxon>Thalassospira</taxon>
    </lineage>
</organism>
<dbReference type="PROSITE" id="PS50931">
    <property type="entry name" value="HTH_LYSR"/>
    <property type="match status" value="1"/>
</dbReference>
<evidence type="ECO:0000256" key="3">
    <source>
        <dbReference type="ARBA" id="ARBA00023125"/>
    </source>
</evidence>
<feature type="domain" description="HTH lysR-type" evidence="6">
    <location>
        <begin position="1"/>
        <end position="59"/>
    </location>
</feature>
<dbReference type="InterPro" id="IPR058163">
    <property type="entry name" value="LysR-type_TF_proteobact-type"/>
</dbReference>
<keyword evidence="2" id="KW-0805">Transcription regulation</keyword>
<proteinExistence type="inferred from homology"/>
<dbReference type="GO" id="GO:0003700">
    <property type="term" value="F:DNA-binding transcription factor activity"/>
    <property type="evidence" value="ECO:0007669"/>
    <property type="project" value="InterPro"/>
</dbReference>
<name>A0A367VG29_9PROT</name>
<keyword evidence="3" id="KW-0238">DNA-binding</keyword>
<gene>
    <name evidence="7" type="ORF">TH6_04245</name>
</gene>
<comment type="similarity">
    <text evidence="1">Belongs to the LysR transcriptional regulatory family.</text>
</comment>
<evidence type="ECO:0000256" key="1">
    <source>
        <dbReference type="ARBA" id="ARBA00009437"/>
    </source>
</evidence>
<accession>A0A367VG29</accession>
<dbReference type="PRINTS" id="PR00039">
    <property type="entry name" value="HTHLYSR"/>
</dbReference>
<dbReference type="FunFam" id="3.40.190.290:FF:000001">
    <property type="entry name" value="Transcriptional regulator, LysR family"/>
    <property type="match status" value="1"/>
</dbReference>
<dbReference type="CDD" id="cd08422">
    <property type="entry name" value="PBP2_CrgA_like"/>
    <property type="match status" value="1"/>
</dbReference>
<dbReference type="RefSeq" id="WP_062953633.1">
    <property type="nucleotide sequence ID" value="NZ_JPWB01000002.1"/>
</dbReference>
<dbReference type="InterPro" id="IPR000847">
    <property type="entry name" value="LysR_HTH_N"/>
</dbReference>
<feature type="region of interest" description="Disordered" evidence="5">
    <location>
        <begin position="311"/>
        <end position="330"/>
    </location>
</feature>
<comment type="caution">
    <text evidence="7">The sequence shown here is derived from an EMBL/GenBank/DDBJ whole genome shotgun (WGS) entry which is preliminary data.</text>
</comment>
<dbReference type="InterPro" id="IPR036390">
    <property type="entry name" value="WH_DNA-bd_sf"/>
</dbReference>
<protein>
    <submittedName>
        <fullName evidence="7">LysR family transcriptional regulator</fullName>
    </submittedName>
</protein>
<dbReference type="InterPro" id="IPR036388">
    <property type="entry name" value="WH-like_DNA-bd_sf"/>
</dbReference>
<dbReference type="GO" id="GO:0043565">
    <property type="term" value="F:sequence-specific DNA binding"/>
    <property type="evidence" value="ECO:0007669"/>
    <property type="project" value="TreeGrafter"/>
</dbReference>
<evidence type="ECO:0000313" key="8">
    <source>
        <dbReference type="Proteomes" id="UP000253061"/>
    </source>
</evidence>
<dbReference type="Pfam" id="PF00126">
    <property type="entry name" value="HTH_1"/>
    <property type="match status" value="1"/>
</dbReference>
<evidence type="ECO:0000256" key="5">
    <source>
        <dbReference type="SAM" id="MobiDB-lite"/>
    </source>
</evidence>
<reference evidence="7 8" key="1">
    <citation type="submission" date="2014-07" db="EMBL/GenBank/DDBJ databases">
        <title>Draft genome sequence of Thalassospira profundimaris R8-17.</title>
        <authorList>
            <person name="Lai Q."/>
            <person name="Shao Z."/>
        </authorList>
    </citation>
    <scope>NUCLEOTIDE SEQUENCE [LARGE SCALE GENOMIC DNA]</scope>
    <source>
        <strain evidence="7 8">R8-17</strain>
    </source>
</reference>
<evidence type="ECO:0000256" key="2">
    <source>
        <dbReference type="ARBA" id="ARBA00023015"/>
    </source>
</evidence>
<dbReference type="Gene3D" id="1.10.10.10">
    <property type="entry name" value="Winged helix-like DNA-binding domain superfamily/Winged helix DNA-binding domain"/>
    <property type="match status" value="1"/>
</dbReference>
<evidence type="ECO:0000259" key="6">
    <source>
        <dbReference type="PROSITE" id="PS50931"/>
    </source>
</evidence>
<dbReference type="SUPFAM" id="SSF46785">
    <property type="entry name" value="Winged helix' DNA-binding domain"/>
    <property type="match status" value="1"/>
</dbReference>
<dbReference type="PANTHER" id="PTHR30537:SF5">
    <property type="entry name" value="HTH-TYPE TRANSCRIPTIONAL ACTIVATOR TTDR-RELATED"/>
    <property type="match status" value="1"/>
</dbReference>
<evidence type="ECO:0000313" key="7">
    <source>
        <dbReference type="EMBL" id="RCK23939.1"/>
    </source>
</evidence>
<dbReference type="SUPFAM" id="SSF53850">
    <property type="entry name" value="Periplasmic binding protein-like II"/>
    <property type="match status" value="1"/>
</dbReference>
<dbReference type="EMBL" id="JPWB01000002">
    <property type="protein sequence ID" value="RCK23939.1"/>
    <property type="molecule type" value="Genomic_DNA"/>
</dbReference>
<dbReference type="PANTHER" id="PTHR30537">
    <property type="entry name" value="HTH-TYPE TRANSCRIPTIONAL REGULATOR"/>
    <property type="match status" value="1"/>
</dbReference>
<dbReference type="Pfam" id="PF03466">
    <property type="entry name" value="LysR_substrate"/>
    <property type="match status" value="1"/>
</dbReference>
<dbReference type="FunFam" id="1.10.10.10:FF:000001">
    <property type="entry name" value="LysR family transcriptional regulator"/>
    <property type="match status" value="1"/>
</dbReference>